<protein>
    <submittedName>
        <fullName evidence="3">Glycosyltransferase WbuB</fullName>
    </submittedName>
</protein>
<keyword evidence="3" id="KW-0808">Transferase</keyword>
<feature type="domain" description="Glycosyl transferase family 1" evidence="1">
    <location>
        <begin position="215"/>
        <end position="378"/>
    </location>
</feature>
<evidence type="ECO:0000259" key="1">
    <source>
        <dbReference type="Pfam" id="PF00534"/>
    </source>
</evidence>
<dbReference type="STRING" id="1907941.BKE30_12295"/>
<dbReference type="InterPro" id="IPR028098">
    <property type="entry name" value="Glyco_trans_4-like_N"/>
</dbReference>
<dbReference type="RefSeq" id="WP_076878899.1">
    <property type="nucleotide sequence ID" value="NZ_MLCN01000032.1"/>
</dbReference>
<dbReference type="Gene3D" id="3.40.50.2000">
    <property type="entry name" value="Glycogen Phosphorylase B"/>
    <property type="match status" value="2"/>
</dbReference>
<organism evidence="3 4">
    <name type="scientific">Alkanindiges hydrocarboniclasticus</name>
    <dbReference type="NCBI Taxonomy" id="1907941"/>
    <lineage>
        <taxon>Bacteria</taxon>
        <taxon>Pseudomonadati</taxon>
        <taxon>Pseudomonadota</taxon>
        <taxon>Gammaproteobacteria</taxon>
        <taxon>Moraxellales</taxon>
        <taxon>Moraxellaceae</taxon>
        <taxon>Alkanindiges</taxon>
    </lineage>
</organism>
<evidence type="ECO:0000259" key="2">
    <source>
        <dbReference type="Pfam" id="PF13579"/>
    </source>
</evidence>
<dbReference type="OrthoDB" id="9787293at2"/>
<dbReference type="PANTHER" id="PTHR12526">
    <property type="entry name" value="GLYCOSYLTRANSFERASE"/>
    <property type="match status" value="1"/>
</dbReference>
<dbReference type="PANTHER" id="PTHR12526:SF638">
    <property type="entry name" value="SPORE COAT PROTEIN SA"/>
    <property type="match status" value="1"/>
</dbReference>
<dbReference type="GO" id="GO:0016757">
    <property type="term" value="F:glycosyltransferase activity"/>
    <property type="evidence" value="ECO:0007669"/>
    <property type="project" value="InterPro"/>
</dbReference>
<dbReference type="SUPFAM" id="SSF53756">
    <property type="entry name" value="UDP-Glycosyltransferase/glycogen phosphorylase"/>
    <property type="match status" value="1"/>
</dbReference>
<dbReference type="GO" id="GO:1901135">
    <property type="term" value="P:carbohydrate derivative metabolic process"/>
    <property type="evidence" value="ECO:0007669"/>
    <property type="project" value="UniProtKB-ARBA"/>
</dbReference>
<dbReference type="EMBL" id="MLCN01000032">
    <property type="protein sequence ID" value="ONG38528.1"/>
    <property type="molecule type" value="Genomic_DNA"/>
</dbReference>
<gene>
    <name evidence="3" type="ORF">BKE30_12295</name>
</gene>
<comment type="caution">
    <text evidence="3">The sequence shown here is derived from an EMBL/GenBank/DDBJ whole genome shotgun (WGS) entry which is preliminary data.</text>
</comment>
<dbReference type="Pfam" id="PF13579">
    <property type="entry name" value="Glyco_trans_4_4"/>
    <property type="match status" value="1"/>
</dbReference>
<proteinExistence type="predicted"/>
<dbReference type="InterPro" id="IPR001296">
    <property type="entry name" value="Glyco_trans_1"/>
</dbReference>
<dbReference type="AlphaFoldDB" id="A0A1S8CT39"/>
<dbReference type="Proteomes" id="UP000192132">
    <property type="component" value="Unassembled WGS sequence"/>
</dbReference>
<name>A0A1S8CT39_9GAMM</name>
<sequence>MKIIYLHQYFNTPNMSGGTRSYEFAKRLVQKGHEVHIVTSWCRETDQQDWFSTVEDGINVHWFPNAYSNRMSFKQRIIAFFKFSFVSAIKAASIRADIVFATSTPLTIALPAVYAARRQKIPMVFEVRDLWPEVPIAMEVLKKPTHKYFAKKLEKWAYKNAKAIIALSPGMKEGILSTGYPTERVAVIPNSSDNDLFSINPDETSTYRLSISWLQNNPLLIYTGTFGFVNDVGYIIPIAKELLKLNKDIKILLVGDGIEYEKIKELAIEHNVFEQNVFLQKQLPKSEIPVLLSAATIACSFARDIPAIRANSANKFFDALAASKPILINYGGWQKDIIDKNNCGLVLWQDNPIEAASKIVEFISNSNQLKAASYAAKHLALNQFSRDTLAEQFEQVLNYALGVEKKSPQQITAEFYD</sequence>
<feature type="domain" description="Glycosyltransferase subfamily 4-like N-terminal" evidence="2">
    <location>
        <begin position="18"/>
        <end position="190"/>
    </location>
</feature>
<reference evidence="3 4" key="1">
    <citation type="submission" date="2016-10" db="EMBL/GenBank/DDBJ databases">
        <title>Draft Genome sequence of Alkanindiges sp. strain H1.</title>
        <authorList>
            <person name="Subhash Y."/>
            <person name="Lee S."/>
        </authorList>
    </citation>
    <scope>NUCLEOTIDE SEQUENCE [LARGE SCALE GENOMIC DNA]</scope>
    <source>
        <strain evidence="3 4">H1</strain>
    </source>
</reference>
<accession>A0A1S8CT39</accession>
<keyword evidence="4" id="KW-1185">Reference proteome</keyword>
<evidence type="ECO:0000313" key="4">
    <source>
        <dbReference type="Proteomes" id="UP000192132"/>
    </source>
</evidence>
<dbReference type="CDD" id="cd03794">
    <property type="entry name" value="GT4_WbuB-like"/>
    <property type="match status" value="1"/>
</dbReference>
<evidence type="ECO:0000313" key="3">
    <source>
        <dbReference type="EMBL" id="ONG38528.1"/>
    </source>
</evidence>
<dbReference type="Pfam" id="PF00534">
    <property type="entry name" value="Glycos_transf_1"/>
    <property type="match status" value="1"/>
</dbReference>